<gene>
    <name evidence="1" type="ORF">AOB46_14965</name>
</gene>
<name>A0A0N0ZTN2_CHRID</name>
<accession>A0A0N0ZTN2</accession>
<evidence type="ECO:0000313" key="1">
    <source>
        <dbReference type="EMBL" id="KPE50330.1"/>
    </source>
</evidence>
<dbReference type="EMBL" id="LJOD01000010">
    <property type="protein sequence ID" value="KPE50330.1"/>
    <property type="molecule type" value="Genomic_DNA"/>
</dbReference>
<dbReference type="OrthoDB" id="1264668at2"/>
<reference evidence="1 2" key="1">
    <citation type="journal article" date="2015" name="Genom Data">
        <title>Draft genome sequence of a multidrug-resistant Chryseobacterium indologenes isolate from Malaysia.</title>
        <authorList>
            <person name="Yu C.Y."/>
            <person name="Ang G.Y."/>
            <person name="Cheng H.J."/>
            <person name="Cheong Y.M."/>
            <person name="Yin W.F."/>
            <person name="Chan K.G."/>
        </authorList>
    </citation>
    <scope>NUCLEOTIDE SEQUENCE [LARGE SCALE GENOMIC DNA]</scope>
    <source>
        <strain evidence="1 2">CI_885</strain>
    </source>
</reference>
<sequence>MKKMNLSKLSRTELKEISGGYLYPALCNGGCHGEAMIRCPDGSTTMTDYICINGRCEVNTGYCKPRVLEPIGPVDPLPLFP</sequence>
<dbReference type="RefSeq" id="WP_062700790.1">
    <property type="nucleotide sequence ID" value="NZ_LJOD01000010.1"/>
</dbReference>
<dbReference type="Proteomes" id="UP000037953">
    <property type="component" value="Unassembled WGS sequence"/>
</dbReference>
<dbReference type="InterPro" id="IPR058074">
    <property type="entry name" value="Bacteriocin-like"/>
</dbReference>
<evidence type="ECO:0008006" key="3">
    <source>
        <dbReference type="Google" id="ProtNLM"/>
    </source>
</evidence>
<dbReference type="PATRIC" id="fig|253.9.peg.924"/>
<comment type="caution">
    <text evidence="1">The sequence shown here is derived from an EMBL/GenBank/DDBJ whole genome shotgun (WGS) entry which is preliminary data.</text>
</comment>
<organism evidence="1 2">
    <name type="scientific">Chryseobacterium indologenes</name>
    <name type="common">Flavobacterium indologenes</name>
    <dbReference type="NCBI Taxonomy" id="253"/>
    <lineage>
        <taxon>Bacteria</taxon>
        <taxon>Pseudomonadati</taxon>
        <taxon>Bacteroidota</taxon>
        <taxon>Flavobacteriia</taxon>
        <taxon>Flavobacteriales</taxon>
        <taxon>Weeksellaceae</taxon>
        <taxon>Chryseobacterium group</taxon>
        <taxon>Chryseobacterium</taxon>
    </lineage>
</organism>
<reference evidence="2" key="2">
    <citation type="submission" date="2015-09" db="EMBL/GenBank/DDBJ databases">
        <title>Draft genome sequence of a multidrug-resistant Chryseobacterium indologenes isolate from Malaysia.</title>
        <authorList>
            <person name="Yu C.Y."/>
            <person name="Ang G.Y."/>
            <person name="Chan K.-G."/>
        </authorList>
    </citation>
    <scope>NUCLEOTIDE SEQUENCE [LARGE SCALE GENOMIC DNA]</scope>
    <source>
        <strain evidence="2">CI_885</strain>
    </source>
</reference>
<protein>
    <recommendedName>
        <fullName evidence="3">Bacteriocin</fullName>
    </recommendedName>
</protein>
<proteinExistence type="predicted"/>
<evidence type="ECO:0000313" key="2">
    <source>
        <dbReference type="Proteomes" id="UP000037953"/>
    </source>
</evidence>
<dbReference type="NCBIfam" id="NF047798">
    <property type="entry name" value="leader_Chryseo"/>
    <property type="match status" value="1"/>
</dbReference>
<dbReference type="AlphaFoldDB" id="A0A0N0ZTN2"/>